<dbReference type="InterPro" id="IPR039529">
    <property type="entry name" value="PGAP1/BST1"/>
</dbReference>
<protein>
    <recommendedName>
        <fullName evidence="10">GPI inositol-deacylase</fullName>
        <ecNumber evidence="10">3.1.-.-</ecNumber>
    </recommendedName>
</protein>
<keyword evidence="8 10" id="KW-1133">Transmembrane helix</keyword>
<evidence type="ECO:0000313" key="13">
    <source>
        <dbReference type="EMBL" id="KAG0148326.1"/>
    </source>
</evidence>
<keyword evidence="5 10" id="KW-0378">Hydrolase</keyword>
<dbReference type="PANTHER" id="PTHR15495">
    <property type="entry name" value="NEGATIVE REGULATOR OF VESICLE FORMATION-RELATED"/>
    <property type="match status" value="1"/>
</dbReference>
<evidence type="ECO:0000256" key="6">
    <source>
        <dbReference type="ARBA" id="ARBA00022824"/>
    </source>
</evidence>
<sequence length="1041" mass="116013">MSSSITFSLILISITSALILLVVLRSFNDNLYALDLDQFSGPSVSLIGKTEGGARGDGAGSCRMAWMNPVYISLSHSSLKSRLKGKYKAYLYREGGLDPEQPRGSPVLFIPGNAGSFRQTRSFAAATAKLYHHEKNSATAGTRSVPLHTAPEHPGLDFFALDFNEDLSAFHGETLLEQAEYANEIIAHILNLYTNSRPINHSGSIPVPTSVLIVAHSMGGIVARKMIRMPNYVNGSINTIISISTPHTLPPTTLDRGIETVYNDINQFWRKSYFERSPLPNVLKDLLLVSISGSTSDTTVSPDSSSLLTLAPAPYGLTFYSTAMPEVWTPIDHRAVLWCDQLRMVVAKALLAITDARIPSQVKSLEERASILRSYLSSGHGLRLGSEINQRIPNFAFDPISHTLHSPLARIKLDSGELNRPEAFVHILPLKEDNSEVVLAFDAFTLLTNLPLATHLDVLACNGTFKIDRLGSCKLLTTQYSTTLPSSHFHLQPSSVPGPNDEADPHDVFNFINIPRSALSNSDFVVLLTSTSHPSLKDPTFLISEFRTENTNQRIDASLWTLSLWGINLPNLSRSSRPSLVSDLYLPGMDSSVLAFKVKVNYPSKCEAEATFAPLMRQQTPILNESKLHPNIHSAILYTHLSTVYSPIPRSLNDKSQSGIKLTFWNDPYACEGGLDDENIKLSIRIDWYESARKIILKYRTALVAMPLGVVSIAFALQIHYFRKSGIFPSLGFALSTLTERYLLKALAVVVGVQFLQSAILNASLGVGQHHSTDNFLASSPTWISGLLLGDRHPSFAVLDCVFVVVGLGWTSLAYVVIHLICVILSKLWPTLIGVSDTAKAKKQSTLHSLSTSGSRRKFSINTMALGGLILFTTFMAPYQFAFLIVLLLHLFQTLRILAVNDKTENRNLISIESSNQFHYYFSILFIMIWLLPGNIMILMVWIKNLFTGWYKPFSSDKNVEYVIGYLFWFWMITNQNRRMFSHFEKRSFLNLIMIMLLGTGLFSILYGIRYTFRIFDMFNIVFMFIALLHYNSSSYKSHSG</sequence>
<dbReference type="AlphaFoldDB" id="A0A9P6TDD2"/>
<feature type="transmembrane region" description="Helical" evidence="10">
    <location>
        <begin position="881"/>
        <end position="899"/>
    </location>
</feature>
<evidence type="ECO:0000256" key="5">
    <source>
        <dbReference type="ARBA" id="ARBA00022801"/>
    </source>
</evidence>
<dbReference type="GO" id="GO:0005789">
    <property type="term" value="C:endoplasmic reticulum membrane"/>
    <property type="evidence" value="ECO:0007669"/>
    <property type="project" value="UniProtKB-SubCell"/>
</dbReference>
<evidence type="ECO:0000256" key="3">
    <source>
        <dbReference type="ARBA" id="ARBA00022448"/>
    </source>
</evidence>
<keyword evidence="9 10" id="KW-0472">Membrane</keyword>
<evidence type="ECO:0000256" key="7">
    <source>
        <dbReference type="ARBA" id="ARBA00022927"/>
    </source>
</evidence>
<dbReference type="Proteomes" id="UP000886653">
    <property type="component" value="Unassembled WGS sequence"/>
</dbReference>
<keyword evidence="4 10" id="KW-0812">Transmembrane</keyword>
<feature type="transmembrane region" description="Helical" evidence="10">
    <location>
        <begin position="802"/>
        <end position="825"/>
    </location>
</feature>
<dbReference type="Pfam" id="PF25140">
    <property type="entry name" value="PGAP1_TMD"/>
    <property type="match status" value="1"/>
</dbReference>
<evidence type="ECO:0000256" key="8">
    <source>
        <dbReference type="ARBA" id="ARBA00022989"/>
    </source>
</evidence>
<dbReference type="GO" id="GO:0050185">
    <property type="term" value="F:phosphatidylinositol deacylase activity"/>
    <property type="evidence" value="ECO:0007669"/>
    <property type="project" value="TreeGrafter"/>
</dbReference>
<feature type="domain" description="GPI inositol-deacylase PGAP1-like alpha/beta" evidence="11">
    <location>
        <begin position="102"/>
        <end position="352"/>
    </location>
</feature>
<dbReference type="InterPro" id="IPR029058">
    <property type="entry name" value="AB_hydrolase_fold"/>
</dbReference>
<comment type="caution">
    <text evidence="13">The sequence shown here is derived from an EMBL/GenBank/DDBJ whole genome shotgun (WGS) entry which is preliminary data.</text>
</comment>
<feature type="transmembrane region" description="Helical" evidence="10">
    <location>
        <begin position="1015"/>
        <end position="1031"/>
    </location>
</feature>
<organism evidence="13 14">
    <name type="scientific">Cronartium quercuum f. sp. fusiforme G11</name>
    <dbReference type="NCBI Taxonomy" id="708437"/>
    <lineage>
        <taxon>Eukaryota</taxon>
        <taxon>Fungi</taxon>
        <taxon>Dikarya</taxon>
        <taxon>Basidiomycota</taxon>
        <taxon>Pucciniomycotina</taxon>
        <taxon>Pucciniomycetes</taxon>
        <taxon>Pucciniales</taxon>
        <taxon>Coleosporiaceae</taxon>
        <taxon>Cronartium</taxon>
    </lineage>
</organism>
<dbReference type="PANTHER" id="PTHR15495:SF7">
    <property type="entry name" value="GPI INOSITOL-DEACYLASE"/>
    <property type="match status" value="1"/>
</dbReference>
<dbReference type="SUPFAM" id="SSF53474">
    <property type="entry name" value="alpha/beta-Hydrolases"/>
    <property type="match status" value="1"/>
</dbReference>
<feature type="transmembrane region" description="Helical" evidence="10">
    <location>
        <begin position="742"/>
        <end position="761"/>
    </location>
</feature>
<dbReference type="GO" id="GO:0006505">
    <property type="term" value="P:GPI anchor metabolic process"/>
    <property type="evidence" value="ECO:0007669"/>
    <property type="project" value="TreeGrafter"/>
</dbReference>
<dbReference type="InterPro" id="IPR012908">
    <property type="entry name" value="PGAP1-ab_dom-like"/>
</dbReference>
<gene>
    <name evidence="13" type="ORF">CROQUDRAFT_655026</name>
</gene>
<keyword evidence="3 10" id="KW-0813">Transport</keyword>
<accession>A0A9P6TDD2</accession>
<comment type="function">
    <text evidence="10">Involved in inositol deacylation of GPI-anchored proteins which plays important roles in the quality control and ER-associated degradation of GPI-anchored proteins.</text>
</comment>
<evidence type="ECO:0000256" key="1">
    <source>
        <dbReference type="ARBA" id="ARBA00004477"/>
    </source>
</evidence>
<feature type="transmembrane region" description="Helical" evidence="10">
    <location>
        <begin position="702"/>
        <end position="722"/>
    </location>
</feature>
<evidence type="ECO:0000259" key="11">
    <source>
        <dbReference type="Pfam" id="PF07819"/>
    </source>
</evidence>
<keyword evidence="6 10" id="KW-0256">Endoplasmic reticulum</keyword>
<feature type="transmembrane region" description="Helical" evidence="10">
    <location>
        <begin position="6"/>
        <end position="24"/>
    </location>
</feature>
<comment type="similarity">
    <text evidence="2 10">Belongs to the GPI inositol-deacylase family.</text>
</comment>
<evidence type="ECO:0000259" key="12">
    <source>
        <dbReference type="Pfam" id="PF25140"/>
    </source>
</evidence>
<dbReference type="Pfam" id="PF07819">
    <property type="entry name" value="PGAP1"/>
    <property type="match status" value="1"/>
</dbReference>
<reference evidence="13" key="1">
    <citation type="submission" date="2013-11" db="EMBL/GenBank/DDBJ databases">
        <title>Genome sequence of the fusiform rust pathogen reveals effectors for host alternation and coevolution with pine.</title>
        <authorList>
            <consortium name="DOE Joint Genome Institute"/>
            <person name="Smith K."/>
            <person name="Pendleton A."/>
            <person name="Kubisiak T."/>
            <person name="Anderson C."/>
            <person name="Salamov A."/>
            <person name="Aerts A."/>
            <person name="Riley R."/>
            <person name="Clum A."/>
            <person name="Lindquist E."/>
            <person name="Ence D."/>
            <person name="Campbell M."/>
            <person name="Kronenberg Z."/>
            <person name="Feau N."/>
            <person name="Dhillon B."/>
            <person name="Hamelin R."/>
            <person name="Burleigh J."/>
            <person name="Smith J."/>
            <person name="Yandell M."/>
            <person name="Nelson C."/>
            <person name="Grigoriev I."/>
            <person name="Davis J."/>
        </authorList>
    </citation>
    <scope>NUCLEOTIDE SEQUENCE</scope>
    <source>
        <strain evidence="13">G11</strain>
    </source>
</reference>
<keyword evidence="7 10" id="KW-0653">Protein transport</keyword>
<feature type="transmembrane region" description="Helical" evidence="10">
    <location>
        <begin position="859"/>
        <end position="875"/>
    </location>
</feature>
<feature type="transmembrane region" description="Helical" evidence="10">
    <location>
        <begin position="962"/>
        <end position="977"/>
    </location>
</feature>
<dbReference type="Gene3D" id="3.40.50.1820">
    <property type="entry name" value="alpha/beta hydrolase"/>
    <property type="match status" value="1"/>
</dbReference>
<dbReference type="GO" id="GO:0006888">
    <property type="term" value="P:endoplasmic reticulum to Golgi vesicle-mediated transport"/>
    <property type="evidence" value="ECO:0007669"/>
    <property type="project" value="TreeGrafter"/>
</dbReference>
<evidence type="ECO:0000313" key="14">
    <source>
        <dbReference type="Proteomes" id="UP000886653"/>
    </source>
</evidence>
<feature type="transmembrane region" description="Helical" evidence="10">
    <location>
        <begin position="989"/>
        <end position="1009"/>
    </location>
</feature>
<comment type="subcellular location">
    <subcellularLocation>
        <location evidence="1">Endoplasmic reticulum membrane</location>
        <topology evidence="1">Multi-pass membrane protein</topology>
    </subcellularLocation>
</comment>
<name>A0A9P6TDD2_9BASI</name>
<evidence type="ECO:0000256" key="9">
    <source>
        <dbReference type="ARBA" id="ARBA00023136"/>
    </source>
</evidence>
<dbReference type="OrthoDB" id="348976at2759"/>
<proteinExistence type="inferred from homology"/>
<feature type="transmembrane region" description="Helical" evidence="10">
    <location>
        <begin position="920"/>
        <end position="942"/>
    </location>
</feature>
<evidence type="ECO:0000256" key="2">
    <source>
        <dbReference type="ARBA" id="ARBA00006931"/>
    </source>
</evidence>
<dbReference type="EMBL" id="MU167238">
    <property type="protein sequence ID" value="KAG0148326.1"/>
    <property type="molecule type" value="Genomic_DNA"/>
</dbReference>
<dbReference type="InterPro" id="IPR056824">
    <property type="entry name" value="PGAP1_TMD"/>
</dbReference>
<dbReference type="GO" id="GO:0015031">
    <property type="term" value="P:protein transport"/>
    <property type="evidence" value="ECO:0007669"/>
    <property type="project" value="UniProtKB-KW"/>
</dbReference>
<dbReference type="EC" id="3.1.-.-" evidence="10"/>
<evidence type="ECO:0000256" key="4">
    <source>
        <dbReference type="ARBA" id="ARBA00022692"/>
    </source>
</evidence>
<evidence type="ECO:0000256" key="10">
    <source>
        <dbReference type="RuleBase" id="RU365011"/>
    </source>
</evidence>
<feature type="domain" description="GPI inositol-deacylase transmembrane" evidence="12">
    <location>
        <begin position="702"/>
        <end position="1031"/>
    </location>
</feature>
<keyword evidence="14" id="KW-1185">Reference proteome</keyword>